<name>A7I737_METB6</name>
<dbReference type="GeneID" id="5412245"/>
<dbReference type="GO" id="GO:0003677">
    <property type="term" value="F:DNA binding"/>
    <property type="evidence" value="ECO:0007669"/>
    <property type="project" value="UniProtKB-KW"/>
</dbReference>
<feature type="domain" description="Helicase ATP-binding" evidence="1">
    <location>
        <begin position="174"/>
        <end position="379"/>
    </location>
</feature>
<dbReference type="GO" id="GO:0005524">
    <property type="term" value="F:ATP binding"/>
    <property type="evidence" value="ECO:0007669"/>
    <property type="project" value="UniProtKB-KW"/>
</dbReference>
<dbReference type="Gene3D" id="3.90.1570.30">
    <property type="match status" value="1"/>
</dbReference>
<protein>
    <submittedName>
        <fullName evidence="3">Type III restriction enzyme, res subunit</fullName>
    </submittedName>
</protein>
<dbReference type="AlphaFoldDB" id="A7I737"/>
<proteinExistence type="predicted"/>
<dbReference type="SMART" id="SM00490">
    <property type="entry name" value="HELICc"/>
    <property type="match status" value="1"/>
</dbReference>
<dbReference type="OrthoDB" id="11644at2157"/>
<dbReference type="Gene3D" id="3.40.50.300">
    <property type="entry name" value="P-loop containing nucleotide triphosphate hydrolases"/>
    <property type="match status" value="2"/>
</dbReference>
<dbReference type="InterPro" id="IPR006935">
    <property type="entry name" value="Helicase/UvrB_N"/>
</dbReference>
<dbReference type="InterPro" id="IPR050742">
    <property type="entry name" value="Helicase_Restrict-Modif_Enz"/>
</dbReference>
<dbReference type="CDD" id="cd18799">
    <property type="entry name" value="SF2_C_EcoAI-like"/>
    <property type="match status" value="1"/>
</dbReference>
<dbReference type="PROSITE" id="PS51192">
    <property type="entry name" value="HELICASE_ATP_BIND_1"/>
    <property type="match status" value="1"/>
</dbReference>
<dbReference type="RefSeq" id="WP_012106575.1">
    <property type="nucleotide sequence ID" value="NC_009712.1"/>
</dbReference>
<evidence type="ECO:0000259" key="2">
    <source>
        <dbReference type="PROSITE" id="PS51194"/>
    </source>
</evidence>
<gene>
    <name evidence="3" type="ordered locus">Mboo_1030</name>
</gene>
<keyword evidence="4" id="KW-1185">Reference proteome</keyword>
<dbReference type="GO" id="GO:0120545">
    <property type="term" value="F:nucleic acid conformation isomerase activity"/>
    <property type="evidence" value="ECO:0007669"/>
    <property type="project" value="UniProtKB-ARBA"/>
</dbReference>
<organism evidence="3 4">
    <name type="scientific">Methanoregula boonei (strain DSM 21154 / JCM 14090 / 6A8)</name>
    <dbReference type="NCBI Taxonomy" id="456442"/>
    <lineage>
        <taxon>Archaea</taxon>
        <taxon>Methanobacteriati</taxon>
        <taxon>Methanobacteriota</taxon>
        <taxon>Stenosarchaea group</taxon>
        <taxon>Methanomicrobia</taxon>
        <taxon>Methanomicrobiales</taxon>
        <taxon>Methanoregulaceae</taxon>
        <taxon>Methanoregula</taxon>
    </lineage>
</organism>
<dbReference type="Pfam" id="PF00271">
    <property type="entry name" value="Helicase_C"/>
    <property type="match status" value="1"/>
</dbReference>
<dbReference type="GO" id="GO:0009307">
    <property type="term" value="P:DNA restriction-modification system"/>
    <property type="evidence" value="ECO:0007669"/>
    <property type="project" value="UniProtKB-KW"/>
</dbReference>
<dbReference type="PANTHER" id="PTHR47396:SF1">
    <property type="entry name" value="ATP-DEPENDENT HELICASE IRC3-RELATED"/>
    <property type="match status" value="1"/>
</dbReference>
<dbReference type="STRING" id="456442.Mboo_1030"/>
<dbReference type="eggNOG" id="arCOG00880">
    <property type="taxonomic scope" value="Archaea"/>
</dbReference>
<dbReference type="SUPFAM" id="SSF52540">
    <property type="entry name" value="P-loop containing nucleoside triphosphate hydrolases"/>
    <property type="match status" value="1"/>
</dbReference>
<sequence>MSEEPEVVTRKKRIDPQLRAAGWTIAPYQAGMDLSRYSRYALEEFPTTNGPADYALCLDGKIVAVIEAKKLTLGPQNVLTQAERYAQGISGSPFNYSGFRVPFIYSTNGEIIWYHDLRNSLNRSSTVSHFHTPDALAERLKDKFESSCQHLFEWENVHPMIRPYQAEANAAIEQAIRDRKRQMLVAMATGTGKTYTMVNETFRLMESGVAKRILFLVDRRALAAQAVKAFASFEARPGLKFDKSYEVYSQRFFREDFEEEEKFDPKVLPSNYLLEPKPGLAFVYVCTIQRMTINLFGRNAVFGSSDEPIDEDAEQMDIPIHAFDLIIADECHRGYTAAEQSVWRKTLDHFDAIKIGLTATPAAHTMAYFREIVYKYDYARAVREGFLVDYDAVALDSNVRMNGIFLQAGEQVGVIDASSGAQSFDNMEDERQFDTTEVERSITSPDSNRKILSEIRKYAEEHEQRFGRFPKILIFAVNDLSHTSHADQLVDIARDVFGKGDSFVQKITGKVDRPLQHIREFRNRPMPAVVVTVDMLSTGVDIPDLEFIVFLRPVKSRILFEQMLGRGTRRGERCPDKSHFVVFDCFGGTLLDYFRQATGITAEPPEKETRSIVQVIKDVWDNRDRDYNIRVLVRRLQRIDKEMSGHARDLFAAYVPLGDLKRYASDLTHALGQDFTGTMTLLRNPACQDLLLHYPRPERSLLVAYENVDTVSSRYLIRDSAGHEYKPEDYLTAFSTFVKENPEHIEAIRILLDRPKDWGTDALSELKQKLAATRYRFTVENLQMAHKVRYNKALVDIISMVKHAAREEEPLCTAEQRIHRVFDKMSLATSLTPEQQQWLDKIREHLIANLSISKDDFDSIPIFANVGGWGKANRVFDGQLPDLIRQWNEAIAA</sequence>
<accession>A7I737</accession>
<feature type="domain" description="Helicase C-terminal" evidence="2">
    <location>
        <begin position="454"/>
        <end position="620"/>
    </location>
</feature>
<dbReference type="PANTHER" id="PTHR47396">
    <property type="entry name" value="TYPE I RESTRICTION ENZYME ECOKI R PROTEIN"/>
    <property type="match status" value="1"/>
</dbReference>
<dbReference type="GO" id="GO:0009035">
    <property type="term" value="F:type I site-specific deoxyribonuclease activity"/>
    <property type="evidence" value="ECO:0007669"/>
    <property type="project" value="UniProtKB-EC"/>
</dbReference>
<dbReference type="InterPro" id="IPR014001">
    <property type="entry name" value="Helicase_ATP-bd"/>
</dbReference>
<dbReference type="KEGG" id="mbn:Mboo_1030"/>
<dbReference type="GO" id="GO:0005829">
    <property type="term" value="C:cytosol"/>
    <property type="evidence" value="ECO:0007669"/>
    <property type="project" value="TreeGrafter"/>
</dbReference>
<dbReference type="Pfam" id="PF04313">
    <property type="entry name" value="HSDR_N"/>
    <property type="match status" value="1"/>
</dbReference>
<dbReference type="SMART" id="SM00487">
    <property type="entry name" value="DEXDc"/>
    <property type="match status" value="1"/>
</dbReference>
<evidence type="ECO:0000259" key="1">
    <source>
        <dbReference type="PROSITE" id="PS51192"/>
    </source>
</evidence>
<dbReference type="InterPro" id="IPR001650">
    <property type="entry name" value="Helicase_C-like"/>
</dbReference>
<dbReference type="Proteomes" id="UP000002408">
    <property type="component" value="Chromosome"/>
</dbReference>
<dbReference type="InterPro" id="IPR007409">
    <property type="entry name" value="Restrct_endonuc_type1_HsdR_N"/>
</dbReference>
<dbReference type="REBASE" id="15914">
    <property type="entry name" value="Mbo6A8ORF1031P"/>
</dbReference>
<dbReference type="Pfam" id="PF04851">
    <property type="entry name" value="ResIII"/>
    <property type="match status" value="1"/>
</dbReference>
<reference evidence="4" key="1">
    <citation type="journal article" date="2015" name="Microbiology">
        <title>Genome of Methanoregula boonei 6A8 reveals adaptations to oligotrophic peatland environments.</title>
        <authorList>
            <person name="Braeuer S."/>
            <person name="Cadillo-Quiroz H."/>
            <person name="Kyrpides N."/>
            <person name="Woyke T."/>
            <person name="Goodwin L."/>
            <person name="Detter C."/>
            <person name="Podell S."/>
            <person name="Yavitt J.B."/>
            <person name="Zinder S.H."/>
        </authorList>
    </citation>
    <scope>NUCLEOTIDE SEQUENCE [LARGE SCALE GENOMIC DNA]</scope>
    <source>
        <strain evidence="4">DSM 21154 / JCM 14090 / 6A8</strain>
    </source>
</reference>
<dbReference type="EMBL" id="CP000780">
    <property type="protein sequence ID" value="ABS55548.1"/>
    <property type="molecule type" value="Genomic_DNA"/>
</dbReference>
<evidence type="ECO:0000313" key="3">
    <source>
        <dbReference type="EMBL" id="ABS55548.1"/>
    </source>
</evidence>
<dbReference type="PROSITE" id="PS51194">
    <property type="entry name" value="HELICASE_CTER"/>
    <property type="match status" value="1"/>
</dbReference>
<dbReference type="InterPro" id="IPR027417">
    <property type="entry name" value="P-loop_NTPase"/>
</dbReference>
<dbReference type="Pfam" id="PF08463">
    <property type="entry name" value="EcoEI_R_C"/>
    <property type="match status" value="1"/>
</dbReference>
<dbReference type="HOGENOM" id="CLU_007363_0_0_2"/>
<dbReference type="InterPro" id="IPR013670">
    <property type="entry name" value="EcoEI_R_C_dom"/>
</dbReference>
<evidence type="ECO:0000313" key="4">
    <source>
        <dbReference type="Proteomes" id="UP000002408"/>
    </source>
</evidence>